<name>D7GHU6_PROFC</name>
<reference evidence="1 2" key="1">
    <citation type="journal article" date="2010" name="PLoS ONE">
        <title>The complete genome of Propionibacterium freudenreichii CIRM-BIA1, a hardy actinobacterium with food and probiotic applications.</title>
        <authorList>
            <person name="Falentin H."/>
            <person name="Deutsch S.M."/>
            <person name="Jan G."/>
            <person name="Loux V."/>
            <person name="Thierry A."/>
            <person name="Parayre S."/>
            <person name="Maillard M.B."/>
            <person name="Dherbecourt J."/>
            <person name="Cousin F.J."/>
            <person name="Jardin J."/>
            <person name="Siguier P."/>
            <person name="Couloux A."/>
            <person name="Barbe V."/>
            <person name="Vacherie B."/>
            <person name="Wincker P."/>
            <person name="Gibrat J.F."/>
            <person name="Gaillardin C."/>
            <person name="Lortal S."/>
        </authorList>
    </citation>
    <scope>NUCLEOTIDE SEQUENCE [LARGE SCALE GENOMIC DNA]</scope>
    <source>
        <strain evidence="2">ATCC 9614 / DSM 4902 / CIP 103027 / NCIMB 8099 / CIRM-BIA1</strain>
    </source>
</reference>
<evidence type="ECO:0000313" key="1">
    <source>
        <dbReference type="EMBL" id="CBL55668.1"/>
    </source>
</evidence>
<keyword evidence="2" id="KW-1185">Reference proteome</keyword>
<accession>D7GHU6</accession>
<sequence>MFSAVPDGVAAAPAALALVDPLPAADATLLADPALPVAIGELDADAGADGVVPLSLAVMAPEMRFRIAL</sequence>
<dbReference type="HOGENOM" id="CLU_2772568_0_0_11"/>
<organism evidence="1 2">
    <name type="scientific">Propionibacterium freudenreichii subsp. shermanii (strain ATCC 9614 / DSM 4902 / CIP 103027 / NCIMB 8099 / CIRM-BIA1)</name>
    <dbReference type="NCBI Taxonomy" id="754252"/>
    <lineage>
        <taxon>Bacteria</taxon>
        <taxon>Bacillati</taxon>
        <taxon>Actinomycetota</taxon>
        <taxon>Actinomycetes</taxon>
        <taxon>Propionibacteriales</taxon>
        <taxon>Propionibacteriaceae</taxon>
        <taxon>Propionibacterium</taxon>
    </lineage>
</organism>
<dbReference type="Proteomes" id="UP000000936">
    <property type="component" value="Chromosome"/>
</dbReference>
<gene>
    <name evidence="1" type="ordered locus">PFREUD_01510</name>
</gene>
<dbReference type="EMBL" id="FN806773">
    <property type="protein sequence ID" value="CBL55668.1"/>
    <property type="molecule type" value="Genomic_DNA"/>
</dbReference>
<protein>
    <submittedName>
        <fullName evidence="1">Uncharacterized protein</fullName>
    </submittedName>
</protein>
<dbReference type="KEGG" id="pfr:PFREUD_01510"/>
<proteinExistence type="predicted"/>
<dbReference type="AlphaFoldDB" id="D7GHU6"/>
<evidence type="ECO:0000313" key="2">
    <source>
        <dbReference type="Proteomes" id="UP000000936"/>
    </source>
</evidence>